<keyword evidence="6 8" id="KW-0472">Membrane</keyword>
<feature type="transmembrane region" description="Helical" evidence="8">
    <location>
        <begin position="121"/>
        <end position="141"/>
    </location>
</feature>
<feature type="domain" description="ABC transmembrane type-1" evidence="9">
    <location>
        <begin position="115"/>
        <end position="315"/>
    </location>
</feature>
<dbReference type="SUPFAM" id="SSF161098">
    <property type="entry name" value="MetI-like"/>
    <property type="match status" value="1"/>
</dbReference>
<comment type="similarity">
    <text evidence="7">Belongs to the binding-protein-dependent transport system permease family. OppBC subfamily.</text>
</comment>
<comment type="subcellular location">
    <subcellularLocation>
        <location evidence="1 8">Cell membrane</location>
        <topology evidence="1 8">Multi-pass membrane protein</topology>
    </subcellularLocation>
</comment>
<name>A0A1A9KE49_9PSED</name>
<feature type="transmembrane region" description="Helical" evidence="8">
    <location>
        <begin position="292"/>
        <end position="315"/>
    </location>
</feature>
<dbReference type="AlphaFoldDB" id="A0A1A9KE49"/>
<evidence type="ECO:0000259" key="9">
    <source>
        <dbReference type="PROSITE" id="PS50928"/>
    </source>
</evidence>
<evidence type="ECO:0000313" key="10">
    <source>
        <dbReference type="EMBL" id="ANI15805.1"/>
    </source>
</evidence>
<proteinExistence type="inferred from homology"/>
<keyword evidence="3" id="KW-1003">Cell membrane</keyword>
<dbReference type="InterPro" id="IPR035906">
    <property type="entry name" value="MetI-like_sf"/>
</dbReference>
<gene>
    <name evidence="10" type="ORF">A9C11_18325</name>
</gene>
<feature type="transmembrane region" description="Helical" evidence="8">
    <location>
        <begin position="153"/>
        <end position="176"/>
    </location>
</feature>
<feature type="transmembrane region" description="Helical" evidence="8">
    <location>
        <begin position="22"/>
        <end position="44"/>
    </location>
</feature>
<dbReference type="PANTHER" id="PTHR43163:SF6">
    <property type="entry name" value="DIPEPTIDE TRANSPORT SYSTEM PERMEASE PROTEIN DPPB-RELATED"/>
    <property type="match status" value="1"/>
</dbReference>
<feature type="transmembrane region" description="Helical" evidence="8">
    <location>
        <begin position="247"/>
        <end position="272"/>
    </location>
</feature>
<dbReference type="Pfam" id="PF00528">
    <property type="entry name" value="BPD_transp_1"/>
    <property type="match status" value="1"/>
</dbReference>
<feature type="transmembrane region" description="Helical" evidence="8">
    <location>
        <begin position="188"/>
        <end position="207"/>
    </location>
</feature>
<organism evidence="10 11">
    <name type="scientific">Pseudomonas citronellolis</name>
    <dbReference type="NCBI Taxonomy" id="53408"/>
    <lineage>
        <taxon>Bacteria</taxon>
        <taxon>Pseudomonadati</taxon>
        <taxon>Pseudomonadota</taxon>
        <taxon>Gammaproteobacteria</taxon>
        <taxon>Pseudomonadales</taxon>
        <taxon>Pseudomonadaceae</taxon>
        <taxon>Pseudomonas</taxon>
    </lineage>
</organism>
<dbReference type="PANTHER" id="PTHR43163">
    <property type="entry name" value="DIPEPTIDE TRANSPORT SYSTEM PERMEASE PROTEIN DPPB-RELATED"/>
    <property type="match status" value="1"/>
</dbReference>
<evidence type="ECO:0000256" key="6">
    <source>
        <dbReference type="ARBA" id="ARBA00023136"/>
    </source>
</evidence>
<dbReference type="InterPro" id="IPR045621">
    <property type="entry name" value="BPD_transp_1_N"/>
</dbReference>
<dbReference type="Pfam" id="PF19300">
    <property type="entry name" value="BPD_transp_1_N"/>
    <property type="match status" value="1"/>
</dbReference>
<evidence type="ECO:0000256" key="5">
    <source>
        <dbReference type="ARBA" id="ARBA00022989"/>
    </source>
</evidence>
<accession>A0A1A9KE49</accession>
<dbReference type="EMBL" id="CP015878">
    <property type="protein sequence ID" value="ANI15805.1"/>
    <property type="molecule type" value="Genomic_DNA"/>
</dbReference>
<reference evidence="10 11" key="1">
    <citation type="submission" date="2016-05" db="EMBL/GenBank/DDBJ databases">
        <title>Genome Sequence of Pseudomonas citronellolis Strain SJTE-3, an Estrogens and Persistent Organic Pollutants degradation strain.</title>
        <authorList>
            <person name="Liang R."/>
        </authorList>
    </citation>
    <scope>NUCLEOTIDE SEQUENCE [LARGE SCALE GENOMIC DNA]</scope>
    <source>
        <strain evidence="10 11">SJTE-3</strain>
    </source>
</reference>
<evidence type="ECO:0000256" key="2">
    <source>
        <dbReference type="ARBA" id="ARBA00022448"/>
    </source>
</evidence>
<evidence type="ECO:0000313" key="11">
    <source>
        <dbReference type="Proteomes" id="UP000077748"/>
    </source>
</evidence>
<evidence type="ECO:0000256" key="8">
    <source>
        <dbReference type="RuleBase" id="RU363032"/>
    </source>
</evidence>
<dbReference type="Gene3D" id="1.10.3720.10">
    <property type="entry name" value="MetI-like"/>
    <property type="match status" value="1"/>
</dbReference>
<dbReference type="GO" id="GO:0005886">
    <property type="term" value="C:plasma membrane"/>
    <property type="evidence" value="ECO:0007669"/>
    <property type="project" value="UniProtKB-SubCell"/>
</dbReference>
<dbReference type="InterPro" id="IPR000515">
    <property type="entry name" value="MetI-like"/>
</dbReference>
<evidence type="ECO:0000256" key="7">
    <source>
        <dbReference type="ARBA" id="ARBA00024202"/>
    </source>
</evidence>
<keyword evidence="5 8" id="KW-1133">Transmembrane helix</keyword>
<protein>
    <submittedName>
        <fullName evidence="10">ABC transporter permease</fullName>
    </submittedName>
</protein>
<keyword evidence="4 8" id="KW-0812">Transmembrane</keyword>
<dbReference type="RefSeq" id="WP_064583507.1">
    <property type="nucleotide sequence ID" value="NZ_CP015878.1"/>
</dbReference>
<dbReference type="GO" id="GO:0071916">
    <property type="term" value="F:dipeptide transmembrane transporter activity"/>
    <property type="evidence" value="ECO:0007669"/>
    <property type="project" value="TreeGrafter"/>
</dbReference>
<dbReference type="CDD" id="cd06261">
    <property type="entry name" value="TM_PBP2"/>
    <property type="match status" value="1"/>
</dbReference>
<dbReference type="PROSITE" id="PS50928">
    <property type="entry name" value="ABC_TM1"/>
    <property type="match status" value="1"/>
</dbReference>
<dbReference type="Proteomes" id="UP000077748">
    <property type="component" value="Chromosome"/>
</dbReference>
<evidence type="ECO:0000256" key="3">
    <source>
        <dbReference type="ARBA" id="ARBA00022475"/>
    </source>
</evidence>
<evidence type="ECO:0000256" key="1">
    <source>
        <dbReference type="ARBA" id="ARBA00004651"/>
    </source>
</evidence>
<keyword evidence="2 8" id="KW-0813">Transport</keyword>
<sequence>MSQTLTAPDPRRERLLRLARHAAWRLLGGLLVLWAAASLTFFALRLMPGDPVLAILGGPSGNPTPETIAEATREYGLDQPLAVQYAIHLGHLLRGDLGVSYSQHLPVTRILAEQTGPTLQLTFAALALAWLMVLGWTLLSAGRRHWFGGLASLLETLAAALPQFWLAILLLAAFAFGLQLFPPAGSDGLRSLVLPALALAVPLAGFIGQVTREALEITLEQPFILSARTRGLSDRAVRYRHVLRHSVLPAISLSGWALGALLSGSVVVEVIFSRKGLGRQLFQAVQSQDLPLVLGISLVVAAGYVLTNILVDLLYELVDPRLQRSAP</sequence>
<evidence type="ECO:0000256" key="4">
    <source>
        <dbReference type="ARBA" id="ARBA00022692"/>
    </source>
</evidence>